<dbReference type="Proteomes" id="UP000594029">
    <property type="component" value="Segment"/>
</dbReference>
<evidence type="ECO:0000313" key="2">
    <source>
        <dbReference type="Proteomes" id="UP000594029"/>
    </source>
</evidence>
<dbReference type="EMBL" id="MW084976">
    <property type="protein sequence ID" value="QOV08264.1"/>
    <property type="molecule type" value="Genomic_DNA"/>
</dbReference>
<evidence type="ECO:0000313" key="1">
    <source>
        <dbReference type="EMBL" id="QOV08264.1"/>
    </source>
</evidence>
<gene>
    <name evidence="1" type="ORF">Kirov_65</name>
</gene>
<proteinExistence type="predicted"/>
<protein>
    <submittedName>
        <fullName evidence="1">Uncharacterized protein</fullName>
    </submittedName>
</protein>
<accession>A0A7S6RB29</accession>
<sequence length="159" mass="18840">MNIWEKIKNIFTEDNTKVTLEKEVVKEIINVNLVGAYRYEIEKDPNREYNWYEDHNVVAKFQAKIECTIEGYEICKDVWYNITIASAGTKSFAFRTFMAMPEDKRERIMLRELKERIVSDLKYEYKHLNSADIDKVIKGMDANTINVTIKVEKDEITKK</sequence>
<reference evidence="1 2" key="1">
    <citation type="submission" date="2020-10" db="EMBL/GenBank/DDBJ databases">
        <authorList>
            <person name="Kazantseva O.A."/>
            <person name="Piligrimova E.G."/>
            <person name="Shadrin A.M."/>
        </authorList>
    </citation>
    <scope>NUCLEOTIDE SEQUENCE [LARGE SCALE GENOMIC DNA]</scope>
</reference>
<keyword evidence="2" id="KW-1185">Reference proteome</keyword>
<organism evidence="1 2">
    <name type="scientific">Bacillus phage Kirov</name>
    <dbReference type="NCBI Taxonomy" id="2783539"/>
    <lineage>
        <taxon>Viruses</taxon>
        <taxon>Duplodnaviria</taxon>
        <taxon>Heunggongvirae</taxon>
        <taxon>Uroviricota</taxon>
        <taxon>Caudoviricetes</taxon>
        <taxon>Andregratiavirinae</taxon>
        <taxon>Kirovvirus</taxon>
        <taxon>Kirovvirus kirov</taxon>
    </lineage>
</organism>
<name>A0A7S6RB29_9CAUD</name>